<name>A0ABW3K008_9BACT</name>
<accession>A0ABW3K008</accession>
<sequence length="70" mass="8313">MENEKLEFFKLDEIDRKVLLWLLAHVPQKSVTAWIDYIATEYRLSKSIHINADLLLAEMQDEILQKPDEL</sequence>
<gene>
    <name evidence="1" type="ORF">ACFQ21_05460</name>
</gene>
<proteinExistence type="predicted"/>
<protein>
    <submittedName>
        <fullName evidence="1">Uncharacterized protein</fullName>
    </submittedName>
</protein>
<comment type="caution">
    <text evidence="1">The sequence shown here is derived from an EMBL/GenBank/DDBJ whole genome shotgun (WGS) entry which is preliminary data.</text>
</comment>
<organism evidence="1 2">
    <name type="scientific">Ohtaekwangia kribbensis</name>
    <dbReference type="NCBI Taxonomy" id="688913"/>
    <lineage>
        <taxon>Bacteria</taxon>
        <taxon>Pseudomonadati</taxon>
        <taxon>Bacteroidota</taxon>
        <taxon>Cytophagia</taxon>
        <taxon>Cytophagales</taxon>
        <taxon>Fulvivirgaceae</taxon>
        <taxon>Ohtaekwangia</taxon>
    </lineage>
</organism>
<keyword evidence="2" id="KW-1185">Reference proteome</keyword>
<dbReference type="EMBL" id="JBHTKA010000001">
    <property type="protein sequence ID" value="MFD0998741.1"/>
    <property type="molecule type" value="Genomic_DNA"/>
</dbReference>
<dbReference type="RefSeq" id="WP_377575941.1">
    <property type="nucleotide sequence ID" value="NZ_JBHTKA010000001.1"/>
</dbReference>
<evidence type="ECO:0000313" key="2">
    <source>
        <dbReference type="Proteomes" id="UP001597112"/>
    </source>
</evidence>
<reference evidence="2" key="1">
    <citation type="journal article" date="2019" name="Int. J. Syst. Evol. Microbiol.">
        <title>The Global Catalogue of Microorganisms (GCM) 10K type strain sequencing project: providing services to taxonomists for standard genome sequencing and annotation.</title>
        <authorList>
            <consortium name="The Broad Institute Genomics Platform"/>
            <consortium name="The Broad Institute Genome Sequencing Center for Infectious Disease"/>
            <person name="Wu L."/>
            <person name="Ma J."/>
        </authorList>
    </citation>
    <scope>NUCLEOTIDE SEQUENCE [LARGE SCALE GENOMIC DNA]</scope>
    <source>
        <strain evidence="2">CCUG 58938</strain>
    </source>
</reference>
<evidence type="ECO:0000313" key="1">
    <source>
        <dbReference type="EMBL" id="MFD0998741.1"/>
    </source>
</evidence>
<dbReference type="Proteomes" id="UP001597112">
    <property type="component" value="Unassembled WGS sequence"/>
</dbReference>